<reference evidence="1 2" key="1">
    <citation type="submission" date="2023-05" db="EMBL/GenBank/DDBJ databases">
        <title>Novel species of genus Flectobacillus isolated from stream in China.</title>
        <authorList>
            <person name="Lu H."/>
        </authorList>
    </citation>
    <scope>NUCLEOTIDE SEQUENCE [LARGE SCALE GENOMIC DNA]</scope>
    <source>
        <strain evidence="1 2">KCTC 42575</strain>
    </source>
</reference>
<dbReference type="EMBL" id="JASHIF010000019">
    <property type="protein sequence ID" value="MDI9861352.1"/>
    <property type="molecule type" value="Genomic_DNA"/>
</dbReference>
<keyword evidence="2" id="KW-1185">Reference proteome</keyword>
<evidence type="ECO:0000313" key="2">
    <source>
        <dbReference type="Proteomes" id="UP001236507"/>
    </source>
</evidence>
<dbReference type="Proteomes" id="UP001236507">
    <property type="component" value="Unassembled WGS sequence"/>
</dbReference>
<protein>
    <submittedName>
        <fullName evidence="1">Uncharacterized protein</fullName>
    </submittedName>
</protein>
<gene>
    <name evidence="1" type="ORF">QM524_19185</name>
</gene>
<name>A0ABT6YCN6_9BACT</name>
<organism evidence="1 2">
    <name type="scientific">Flectobacillus roseus</name>
    <dbReference type="NCBI Taxonomy" id="502259"/>
    <lineage>
        <taxon>Bacteria</taxon>
        <taxon>Pseudomonadati</taxon>
        <taxon>Bacteroidota</taxon>
        <taxon>Cytophagia</taxon>
        <taxon>Cytophagales</taxon>
        <taxon>Flectobacillaceae</taxon>
        <taxon>Flectobacillus</taxon>
    </lineage>
</organism>
<sequence>MKIGRTLFWFEDGDESLSTIGHNFYGLSILLNRLLNEKYDGKSIQFINIYFRTEKTYELHPNSPKEKHYYYGGGGGHLKYNGIFDRVEFIKLNWKEMNMLIWEKSCTYLSQSAKLMKNQKLLEAVEYAYRKGLEIDLNPNYKHLTSTFNISDKQYVASLCFNFKKADMFSNITVECDNEVIFEKEIHQSKNALLYFLEVYKSIIFDGTSIVVKMPRDVDYLPVKIPVSEFLKNP</sequence>
<evidence type="ECO:0000313" key="1">
    <source>
        <dbReference type="EMBL" id="MDI9861352.1"/>
    </source>
</evidence>
<proteinExistence type="predicted"/>
<dbReference type="RefSeq" id="WP_283345787.1">
    <property type="nucleotide sequence ID" value="NZ_JASHIF010000019.1"/>
</dbReference>
<comment type="caution">
    <text evidence="1">The sequence shown here is derived from an EMBL/GenBank/DDBJ whole genome shotgun (WGS) entry which is preliminary data.</text>
</comment>
<accession>A0ABT6YCN6</accession>